<keyword evidence="6 9" id="KW-0238">DNA-binding</keyword>
<evidence type="ECO:0000259" key="11">
    <source>
        <dbReference type="PROSITE" id="PS51900"/>
    </source>
</evidence>
<feature type="domain" description="Tyr recombinase" evidence="10">
    <location>
        <begin position="123"/>
        <end position="306"/>
    </location>
</feature>
<dbReference type="HAMAP" id="MF_01808">
    <property type="entry name" value="Recomb_XerC_XerD"/>
    <property type="match status" value="1"/>
</dbReference>
<dbReference type="SUPFAM" id="SSF56349">
    <property type="entry name" value="DNA breaking-rejoining enzymes"/>
    <property type="match status" value="1"/>
</dbReference>
<dbReference type="InterPro" id="IPR010998">
    <property type="entry name" value="Integrase_recombinase_N"/>
</dbReference>
<evidence type="ECO:0000256" key="9">
    <source>
        <dbReference type="HAMAP-Rule" id="MF_01808"/>
    </source>
</evidence>
<comment type="function">
    <text evidence="9">Site-specific tyrosine recombinase, which acts by catalyzing the cutting and rejoining of the recombining DNA molecules. The XerC-XerD complex is essential to convert dimers of the bacterial chromosome into monomers to permit their segregation at cell division. It also contributes to the segregational stability of plasmids.</text>
</comment>
<keyword evidence="13" id="KW-1185">Reference proteome</keyword>
<keyword evidence="7 9" id="KW-0233">DNA recombination</keyword>
<evidence type="ECO:0000256" key="7">
    <source>
        <dbReference type="ARBA" id="ARBA00023172"/>
    </source>
</evidence>
<dbReference type="KEGG" id="bsol:FSW04_14685"/>
<dbReference type="NCBIfam" id="NF001399">
    <property type="entry name" value="PRK00283.1"/>
    <property type="match status" value="1"/>
</dbReference>
<proteinExistence type="inferred from homology"/>
<dbReference type="PANTHER" id="PTHR30349:SF81">
    <property type="entry name" value="TYROSINE RECOMBINASE XERC"/>
    <property type="match status" value="1"/>
</dbReference>
<dbReference type="GO" id="GO:0007059">
    <property type="term" value="P:chromosome segregation"/>
    <property type="evidence" value="ECO:0007669"/>
    <property type="project" value="UniProtKB-UniRule"/>
</dbReference>
<evidence type="ECO:0000256" key="3">
    <source>
        <dbReference type="ARBA" id="ARBA00022618"/>
    </source>
</evidence>
<evidence type="ECO:0000256" key="4">
    <source>
        <dbReference type="ARBA" id="ARBA00022829"/>
    </source>
</evidence>
<evidence type="ECO:0000256" key="8">
    <source>
        <dbReference type="ARBA" id="ARBA00023306"/>
    </source>
</evidence>
<evidence type="ECO:0000256" key="6">
    <source>
        <dbReference type="ARBA" id="ARBA00023125"/>
    </source>
</evidence>
<evidence type="ECO:0000313" key="13">
    <source>
        <dbReference type="Proteomes" id="UP000321805"/>
    </source>
</evidence>
<feature type="active site" evidence="9">
    <location>
        <position position="284"/>
    </location>
</feature>
<dbReference type="InterPro" id="IPR004107">
    <property type="entry name" value="Integrase_SAM-like_N"/>
</dbReference>
<organism evidence="12 13">
    <name type="scientific">Baekduia soli</name>
    <dbReference type="NCBI Taxonomy" id="496014"/>
    <lineage>
        <taxon>Bacteria</taxon>
        <taxon>Bacillati</taxon>
        <taxon>Actinomycetota</taxon>
        <taxon>Thermoleophilia</taxon>
        <taxon>Solirubrobacterales</taxon>
        <taxon>Baekduiaceae</taxon>
        <taxon>Baekduia</taxon>
    </lineage>
</organism>
<feature type="domain" description="Core-binding (CB)" evidence="11">
    <location>
        <begin position="18"/>
        <end position="102"/>
    </location>
</feature>
<dbReference type="PANTHER" id="PTHR30349">
    <property type="entry name" value="PHAGE INTEGRASE-RELATED"/>
    <property type="match status" value="1"/>
</dbReference>
<dbReference type="InterPro" id="IPR002104">
    <property type="entry name" value="Integrase_catalytic"/>
</dbReference>
<keyword evidence="4 9" id="KW-0159">Chromosome partition</keyword>
<dbReference type="Gene3D" id="1.10.443.10">
    <property type="entry name" value="Intergrase catalytic core"/>
    <property type="match status" value="1"/>
</dbReference>
<dbReference type="GO" id="GO:0005737">
    <property type="term" value="C:cytoplasm"/>
    <property type="evidence" value="ECO:0007669"/>
    <property type="project" value="UniProtKB-SubCell"/>
</dbReference>
<dbReference type="InterPro" id="IPR023009">
    <property type="entry name" value="Tyrosine_recombinase_XerC/XerD"/>
</dbReference>
<dbReference type="Gene3D" id="1.10.150.130">
    <property type="match status" value="1"/>
</dbReference>
<keyword evidence="2 9" id="KW-0963">Cytoplasm</keyword>
<dbReference type="InterPro" id="IPR044068">
    <property type="entry name" value="CB"/>
</dbReference>
<accession>A0A5B8U6H3</accession>
<keyword evidence="5 9" id="KW-0229">DNA integration</keyword>
<dbReference type="Pfam" id="PF00589">
    <property type="entry name" value="Phage_integrase"/>
    <property type="match status" value="1"/>
</dbReference>
<reference evidence="12 13" key="1">
    <citation type="journal article" date="2018" name="J. Microbiol.">
        <title>Baekduia soli gen. nov., sp. nov., a novel bacterium isolated from the soil of Baekdu Mountain and proposal of a novel family name, Baekduiaceae fam. nov.</title>
        <authorList>
            <person name="An D.S."/>
            <person name="Siddiqi M.Z."/>
            <person name="Kim K.H."/>
            <person name="Yu H.S."/>
            <person name="Im W.T."/>
        </authorList>
    </citation>
    <scope>NUCLEOTIDE SEQUENCE [LARGE SCALE GENOMIC DNA]</scope>
    <source>
        <strain evidence="12 13">BR7-21</strain>
    </source>
</reference>
<dbReference type="InterPro" id="IPR011010">
    <property type="entry name" value="DNA_brk_join_enz"/>
</dbReference>
<dbReference type="InterPro" id="IPR013762">
    <property type="entry name" value="Integrase-like_cat_sf"/>
</dbReference>
<dbReference type="GO" id="GO:0003677">
    <property type="term" value="F:DNA binding"/>
    <property type="evidence" value="ECO:0007669"/>
    <property type="project" value="UniProtKB-UniRule"/>
</dbReference>
<dbReference type="OrthoDB" id="3183879at2"/>
<dbReference type="GO" id="GO:0009037">
    <property type="term" value="F:tyrosine-based site-specific recombinase activity"/>
    <property type="evidence" value="ECO:0007669"/>
    <property type="project" value="UniProtKB-UniRule"/>
</dbReference>
<dbReference type="CDD" id="cd00798">
    <property type="entry name" value="INT_XerDC_C"/>
    <property type="match status" value="1"/>
</dbReference>
<dbReference type="AlphaFoldDB" id="A0A5B8U6H3"/>
<gene>
    <name evidence="9" type="primary">xerC</name>
    <name evidence="12" type="ORF">FSW04_14685</name>
</gene>
<protein>
    <recommendedName>
        <fullName evidence="9">Tyrosine recombinase XerC</fullName>
    </recommendedName>
</protein>
<dbReference type="PROSITE" id="PS51898">
    <property type="entry name" value="TYR_RECOMBINASE"/>
    <property type="match status" value="1"/>
</dbReference>
<feature type="active site" evidence="9">
    <location>
        <position position="261"/>
    </location>
</feature>
<dbReference type="EMBL" id="CP042430">
    <property type="protein sequence ID" value="QEC48693.1"/>
    <property type="molecule type" value="Genomic_DNA"/>
</dbReference>
<evidence type="ECO:0000256" key="1">
    <source>
        <dbReference type="ARBA" id="ARBA00004496"/>
    </source>
</evidence>
<sequence>MKNSPTPTEDRPRLEPSAAWREALALFDADLARRGAAARTRRAYGFDCTQFALWCTTQGLDPAQVSTRVLRRYAAALGERDVVAATVARKLAALRSLYRTLREHGHLAASPADLVPAPKRPQKLPHVLKADEVAALLDRIPATTPLDVRDRALFELAYACGLRAEELVNLDAGSLDFDAEEVRVEGKGGKTRIVPVGEPAVRALTRYVERARPTLETDRAETALFLSKSGRRLSTSDIRRRLRVWGRRAALQGGVHPHALRHSFATHLLDGGADLRVIQELLGHSSISTTQIYTRVESARLKSAYARAHPRA</sequence>
<keyword evidence="8 9" id="KW-0131">Cell cycle</keyword>
<dbReference type="Pfam" id="PF02899">
    <property type="entry name" value="Phage_int_SAM_1"/>
    <property type="match status" value="1"/>
</dbReference>
<evidence type="ECO:0000256" key="5">
    <source>
        <dbReference type="ARBA" id="ARBA00022908"/>
    </source>
</evidence>
<feature type="active site" evidence="9">
    <location>
        <position position="163"/>
    </location>
</feature>
<feature type="active site" evidence="9">
    <location>
        <position position="187"/>
    </location>
</feature>
<dbReference type="SUPFAM" id="SSF47823">
    <property type="entry name" value="lambda integrase-like, N-terminal domain"/>
    <property type="match status" value="1"/>
</dbReference>
<dbReference type="GO" id="GO:0006313">
    <property type="term" value="P:DNA transposition"/>
    <property type="evidence" value="ECO:0007669"/>
    <property type="project" value="UniProtKB-UniRule"/>
</dbReference>
<evidence type="ECO:0000256" key="2">
    <source>
        <dbReference type="ARBA" id="ARBA00022490"/>
    </source>
</evidence>
<dbReference type="Proteomes" id="UP000321805">
    <property type="component" value="Chromosome"/>
</dbReference>
<comment type="similarity">
    <text evidence="9">Belongs to the 'phage' integrase family. XerC subfamily.</text>
</comment>
<keyword evidence="3 9" id="KW-0132">Cell division</keyword>
<feature type="active site" evidence="9">
    <location>
        <position position="258"/>
    </location>
</feature>
<dbReference type="RefSeq" id="WP_146920517.1">
    <property type="nucleotide sequence ID" value="NZ_CP042430.1"/>
</dbReference>
<dbReference type="InterPro" id="IPR050090">
    <property type="entry name" value="Tyrosine_recombinase_XerCD"/>
</dbReference>
<evidence type="ECO:0000313" key="12">
    <source>
        <dbReference type="EMBL" id="QEC48693.1"/>
    </source>
</evidence>
<name>A0A5B8U6H3_9ACTN</name>
<dbReference type="GO" id="GO:0051301">
    <property type="term" value="P:cell division"/>
    <property type="evidence" value="ECO:0007669"/>
    <property type="project" value="UniProtKB-KW"/>
</dbReference>
<comment type="subcellular location">
    <subcellularLocation>
        <location evidence="1 9">Cytoplasm</location>
    </subcellularLocation>
</comment>
<dbReference type="PROSITE" id="PS51900">
    <property type="entry name" value="CB"/>
    <property type="match status" value="1"/>
</dbReference>
<feature type="active site" description="O-(3'-phospho-DNA)-tyrosine intermediate" evidence="9">
    <location>
        <position position="293"/>
    </location>
</feature>
<evidence type="ECO:0000259" key="10">
    <source>
        <dbReference type="PROSITE" id="PS51898"/>
    </source>
</evidence>
<comment type="subunit">
    <text evidence="9">Forms a cyclic heterotetrameric complex composed of two molecules of XerC and two molecules of XerD.</text>
</comment>